<dbReference type="EMBL" id="JARKIK010000008">
    <property type="protein sequence ID" value="KAK8749961.1"/>
    <property type="molecule type" value="Genomic_DNA"/>
</dbReference>
<proteinExistence type="predicted"/>
<protein>
    <recommendedName>
        <fullName evidence="5">DUF243 domain-containing protein</fullName>
    </recommendedName>
</protein>
<comment type="caution">
    <text evidence="3">The sequence shown here is derived from an EMBL/GenBank/DDBJ whole genome shotgun (WGS) entry which is preliminary data.</text>
</comment>
<keyword evidence="2" id="KW-0732">Signal</keyword>
<feature type="non-terminal residue" evidence="3">
    <location>
        <position position="1"/>
    </location>
</feature>
<sequence length="178" mass="18391">VLVCLLAVAADASHLGYSLPAPAPAPPGPGYGGSICGPEQIRNVDGSCVTPQVTRNLYVFNAPPAPPIIGPRPYVPPPRVEPIVVPPPQQKNVLYVLSKRPQYDQKVIHVPAPEQGSPQVYYVNYSPGDNPTLPTGGDLNSALRSATDGGGEVVSNTGGSYGGGAPPIPQPSPLYSLP</sequence>
<name>A0AAW0YEU2_CHEQU</name>
<evidence type="ECO:0000256" key="2">
    <source>
        <dbReference type="SAM" id="SignalP"/>
    </source>
</evidence>
<organism evidence="3 4">
    <name type="scientific">Cherax quadricarinatus</name>
    <name type="common">Australian red claw crayfish</name>
    <dbReference type="NCBI Taxonomy" id="27406"/>
    <lineage>
        <taxon>Eukaryota</taxon>
        <taxon>Metazoa</taxon>
        <taxon>Ecdysozoa</taxon>
        <taxon>Arthropoda</taxon>
        <taxon>Crustacea</taxon>
        <taxon>Multicrustacea</taxon>
        <taxon>Malacostraca</taxon>
        <taxon>Eumalacostraca</taxon>
        <taxon>Eucarida</taxon>
        <taxon>Decapoda</taxon>
        <taxon>Pleocyemata</taxon>
        <taxon>Astacidea</taxon>
        <taxon>Parastacoidea</taxon>
        <taxon>Parastacidae</taxon>
        <taxon>Cherax</taxon>
    </lineage>
</organism>
<dbReference type="Proteomes" id="UP001445076">
    <property type="component" value="Unassembled WGS sequence"/>
</dbReference>
<reference evidence="3 4" key="1">
    <citation type="journal article" date="2024" name="BMC Genomics">
        <title>Genome assembly of redclaw crayfish (Cherax quadricarinatus) provides insights into its immune adaptation and hypoxia tolerance.</title>
        <authorList>
            <person name="Liu Z."/>
            <person name="Zheng J."/>
            <person name="Li H."/>
            <person name="Fang K."/>
            <person name="Wang S."/>
            <person name="He J."/>
            <person name="Zhou D."/>
            <person name="Weng S."/>
            <person name="Chi M."/>
            <person name="Gu Z."/>
            <person name="He J."/>
            <person name="Li F."/>
            <person name="Wang M."/>
        </authorList>
    </citation>
    <scope>NUCLEOTIDE SEQUENCE [LARGE SCALE GENOMIC DNA]</scope>
    <source>
        <strain evidence="3">ZL_2023a</strain>
    </source>
</reference>
<keyword evidence="4" id="KW-1185">Reference proteome</keyword>
<evidence type="ECO:0008006" key="5">
    <source>
        <dbReference type="Google" id="ProtNLM"/>
    </source>
</evidence>
<feature type="region of interest" description="Disordered" evidence="1">
    <location>
        <begin position="128"/>
        <end position="178"/>
    </location>
</feature>
<feature type="signal peptide" evidence="2">
    <location>
        <begin position="1"/>
        <end position="18"/>
    </location>
</feature>
<evidence type="ECO:0000313" key="3">
    <source>
        <dbReference type="EMBL" id="KAK8749961.1"/>
    </source>
</evidence>
<gene>
    <name evidence="3" type="ORF">OTU49_015152</name>
</gene>
<accession>A0AAW0YEU2</accession>
<feature type="chain" id="PRO_5043912068" description="DUF243 domain-containing protein" evidence="2">
    <location>
        <begin position="19"/>
        <end position="178"/>
    </location>
</feature>
<evidence type="ECO:0000256" key="1">
    <source>
        <dbReference type="SAM" id="MobiDB-lite"/>
    </source>
</evidence>
<evidence type="ECO:0000313" key="4">
    <source>
        <dbReference type="Proteomes" id="UP001445076"/>
    </source>
</evidence>
<dbReference type="AlphaFoldDB" id="A0AAW0YEU2"/>